<keyword evidence="2" id="KW-1185">Reference proteome</keyword>
<gene>
    <name evidence="1" type="ORF">PHYPSEUDO_012596</name>
</gene>
<sequence length="157" mass="16927">MQHIMNCINENASGQHKRTPISRFLQSRARVLPTGHAALSPVVIFERPKTLLAMHPLLSPCCMLSVELHAEVGRSARSAADVPCRPAIGPCSKSPGWDSSLAATAQRMVLQRQLSRRPYGRAPRCACCSVPAPSALLAVDDDNDGAAADHRMVSHAR</sequence>
<evidence type="ECO:0000313" key="1">
    <source>
        <dbReference type="EMBL" id="KAG7388388.1"/>
    </source>
</evidence>
<proteinExistence type="predicted"/>
<dbReference type="EMBL" id="JAGDFM010000061">
    <property type="protein sequence ID" value="KAG7388388.1"/>
    <property type="molecule type" value="Genomic_DNA"/>
</dbReference>
<comment type="caution">
    <text evidence="1">The sequence shown here is derived from an EMBL/GenBank/DDBJ whole genome shotgun (WGS) entry which is preliminary data.</text>
</comment>
<name>A0A8T1W6R2_9STRA</name>
<dbReference type="AlphaFoldDB" id="A0A8T1W6R2"/>
<accession>A0A8T1W6R2</accession>
<evidence type="ECO:0000313" key="2">
    <source>
        <dbReference type="Proteomes" id="UP000694044"/>
    </source>
</evidence>
<dbReference type="Proteomes" id="UP000694044">
    <property type="component" value="Unassembled WGS sequence"/>
</dbReference>
<organism evidence="1 2">
    <name type="scientific">Phytophthora pseudosyringae</name>
    <dbReference type="NCBI Taxonomy" id="221518"/>
    <lineage>
        <taxon>Eukaryota</taxon>
        <taxon>Sar</taxon>
        <taxon>Stramenopiles</taxon>
        <taxon>Oomycota</taxon>
        <taxon>Peronosporomycetes</taxon>
        <taxon>Peronosporales</taxon>
        <taxon>Peronosporaceae</taxon>
        <taxon>Phytophthora</taxon>
    </lineage>
</organism>
<reference evidence="1" key="1">
    <citation type="submission" date="2021-02" db="EMBL/GenBank/DDBJ databases">
        <authorList>
            <person name="Palmer J.M."/>
        </authorList>
    </citation>
    <scope>NUCLEOTIDE SEQUENCE</scope>
    <source>
        <strain evidence="1">SCRP734</strain>
    </source>
</reference>
<protein>
    <submittedName>
        <fullName evidence="1">Uncharacterized protein</fullName>
    </submittedName>
</protein>